<dbReference type="InterPro" id="IPR036388">
    <property type="entry name" value="WH-like_DNA-bd_sf"/>
</dbReference>
<dbReference type="InterPro" id="IPR013325">
    <property type="entry name" value="RNA_pol_sigma_r2"/>
</dbReference>
<keyword evidence="8" id="KW-1185">Reference proteome</keyword>
<comment type="caution">
    <text evidence="7">The sequence shown here is derived from an EMBL/GenBank/DDBJ whole genome shotgun (WGS) entry which is preliminary data.</text>
</comment>
<evidence type="ECO:0000256" key="1">
    <source>
        <dbReference type="ARBA" id="ARBA00010641"/>
    </source>
</evidence>
<dbReference type="PANTHER" id="PTHR43133">
    <property type="entry name" value="RNA POLYMERASE ECF-TYPE SIGMA FACTO"/>
    <property type="match status" value="1"/>
</dbReference>
<evidence type="ECO:0000259" key="6">
    <source>
        <dbReference type="Pfam" id="PF04545"/>
    </source>
</evidence>
<keyword evidence="3" id="KW-0731">Sigma factor</keyword>
<organism evidence="7 8">
    <name type="scientific">Pseudarthrobacter enclensis</name>
    <dbReference type="NCBI Taxonomy" id="993070"/>
    <lineage>
        <taxon>Bacteria</taxon>
        <taxon>Bacillati</taxon>
        <taxon>Actinomycetota</taxon>
        <taxon>Actinomycetes</taxon>
        <taxon>Micrococcales</taxon>
        <taxon>Micrococcaceae</taxon>
        <taxon>Pseudarthrobacter</taxon>
    </lineage>
</organism>
<dbReference type="RefSeq" id="WP_307311515.1">
    <property type="nucleotide sequence ID" value="NZ_JAUSRE010000026.1"/>
</dbReference>
<evidence type="ECO:0000313" key="7">
    <source>
        <dbReference type="EMBL" id="MDP9890342.1"/>
    </source>
</evidence>
<dbReference type="SUPFAM" id="SSF88946">
    <property type="entry name" value="Sigma2 domain of RNA polymerase sigma factors"/>
    <property type="match status" value="1"/>
</dbReference>
<dbReference type="InterPro" id="IPR013324">
    <property type="entry name" value="RNA_pol_sigma_r3/r4-like"/>
</dbReference>
<dbReference type="Proteomes" id="UP001226577">
    <property type="component" value="Unassembled WGS sequence"/>
</dbReference>
<dbReference type="NCBIfam" id="TIGR02937">
    <property type="entry name" value="sigma70-ECF"/>
    <property type="match status" value="1"/>
</dbReference>
<dbReference type="InterPro" id="IPR014284">
    <property type="entry name" value="RNA_pol_sigma-70_dom"/>
</dbReference>
<evidence type="ECO:0000256" key="3">
    <source>
        <dbReference type="ARBA" id="ARBA00023082"/>
    </source>
</evidence>
<keyword evidence="5" id="KW-0804">Transcription</keyword>
<gene>
    <name evidence="7" type="ORF">J2X98_003956</name>
</gene>
<dbReference type="EMBL" id="JAUSRE010000026">
    <property type="protein sequence ID" value="MDP9890342.1"/>
    <property type="molecule type" value="Genomic_DNA"/>
</dbReference>
<evidence type="ECO:0000256" key="4">
    <source>
        <dbReference type="ARBA" id="ARBA00023125"/>
    </source>
</evidence>
<dbReference type="SUPFAM" id="SSF88659">
    <property type="entry name" value="Sigma3 and sigma4 domains of RNA polymerase sigma factors"/>
    <property type="match status" value="1"/>
</dbReference>
<accession>A0ABT9RYL8</accession>
<dbReference type="Gene3D" id="1.10.1740.10">
    <property type="match status" value="1"/>
</dbReference>
<evidence type="ECO:0000313" key="8">
    <source>
        <dbReference type="Proteomes" id="UP001226577"/>
    </source>
</evidence>
<evidence type="ECO:0000256" key="2">
    <source>
        <dbReference type="ARBA" id="ARBA00023015"/>
    </source>
</evidence>
<reference evidence="7 8" key="1">
    <citation type="submission" date="2023-07" db="EMBL/GenBank/DDBJ databases">
        <title>Sorghum-associated microbial communities from plants grown in Nebraska, USA.</title>
        <authorList>
            <person name="Schachtman D."/>
        </authorList>
    </citation>
    <scope>NUCLEOTIDE SEQUENCE [LARGE SCALE GENOMIC DNA]</scope>
    <source>
        <strain evidence="7 8">CC222</strain>
    </source>
</reference>
<dbReference type="Pfam" id="PF04545">
    <property type="entry name" value="Sigma70_r4"/>
    <property type="match status" value="1"/>
</dbReference>
<protein>
    <submittedName>
        <fullName evidence="7">RNA polymerase sigma-70 factor (ECF subfamily)</fullName>
    </submittedName>
</protein>
<dbReference type="Gene3D" id="1.10.10.10">
    <property type="entry name" value="Winged helix-like DNA-binding domain superfamily/Winged helix DNA-binding domain"/>
    <property type="match status" value="1"/>
</dbReference>
<keyword evidence="2" id="KW-0805">Transcription regulation</keyword>
<dbReference type="InterPro" id="IPR039425">
    <property type="entry name" value="RNA_pol_sigma-70-like"/>
</dbReference>
<dbReference type="InterPro" id="IPR007630">
    <property type="entry name" value="RNA_pol_sigma70_r4"/>
</dbReference>
<keyword evidence="4" id="KW-0238">DNA-binding</keyword>
<dbReference type="CDD" id="cd06171">
    <property type="entry name" value="Sigma70_r4"/>
    <property type="match status" value="1"/>
</dbReference>
<dbReference type="PANTHER" id="PTHR43133:SF8">
    <property type="entry name" value="RNA POLYMERASE SIGMA FACTOR HI_1459-RELATED"/>
    <property type="match status" value="1"/>
</dbReference>
<sequence>MERVKDEAPAPEQPDEGLFCDIYREFSPSVLSYLRSRNVEDPEGLTQEVFLALYPQLGKLCGGMKGARSLLFSIAHARYVDEHRRRLKAPATTDYNPDADPRCSDSAEDQLLAVEGASNVRQLLETLQPDQQEVIALRVVADLSVETTAEIMGKTPGAIKQLQRRALCRLRKLRPYLKEDRS</sequence>
<evidence type="ECO:0000256" key="5">
    <source>
        <dbReference type="ARBA" id="ARBA00023163"/>
    </source>
</evidence>
<proteinExistence type="inferred from homology"/>
<feature type="domain" description="RNA polymerase sigma-70 region 4" evidence="6">
    <location>
        <begin position="123"/>
        <end position="172"/>
    </location>
</feature>
<name>A0ABT9RYL8_9MICC</name>
<comment type="similarity">
    <text evidence="1">Belongs to the sigma-70 factor family. ECF subfamily.</text>
</comment>